<dbReference type="Gene3D" id="3.40.50.300">
    <property type="entry name" value="P-loop containing nucleotide triphosphate hydrolases"/>
    <property type="match status" value="1"/>
</dbReference>
<proteinExistence type="predicted"/>
<keyword evidence="5" id="KW-0547">Nucleotide-binding</keyword>
<feature type="domain" description="ABC transporter" evidence="9">
    <location>
        <begin position="21"/>
        <end position="256"/>
    </location>
</feature>
<evidence type="ECO:0000256" key="5">
    <source>
        <dbReference type="ARBA" id="ARBA00022741"/>
    </source>
</evidence>
<gene>
    <name evidence="10" type="ORF">FC695_01215</name>
</gene>
<evidence type="ECO:0000256" key="7">
    <source>
        <dbReference type="ARBA" id="ARBA00022989"/>
    </source>
</evidence>
<comment type="subcellular location">
    <subcellularLocation>
        <location evidence="1">Cell membrane</location>
        <topology evidence="1">Multi-pass membrane protein</topology>
    </subcellularLocation>
</comment>
<dbReference type="InterPro" id="IPR039421">
    <property type="entry name" value="Type_1_exporter"/>
</dbReference>
<dbReference type="SMART" id="SM00382">
    <property type="entry name" value="AAA"/>
    <property type="match status" value="1"/>
</dbReference>
<keyword evidence="4" id="KW-0812">Transmembrane</keyword>
<keyword evidence="7" id="KW-1133">Transmembrane helix</keyword>
<dbReference type="InterPro" id="IPR003593">
    <property type="entry name" value="AAA+_ATPase"/>
</dbReference>
<dbReference type="PANTHER" id="PTHR43394">
    <property type="entry name" value="ATP-DEPENDENT PERMEASE MDL1, MITOCHONDRIAL"/>
    <property type="match status" value="1"/>
</dbReference>
<dbReference type="SUPFAM" id="SSF52540">
    <property type="entry name" value="P-loop containing nucleoside triphosphate hydrolases"/>
    <property type="match status" value="1"/>
</dbReference>
<evidence type="ECO:0000256" key="4">
    <source>
        <dbReference type="ARBA" id="ARBA00022692"/>
    </source>
</evidence>
<dbReference type="PROSITE" id="PS50893">
    <property type="entry name" value="ABC_TRANSPORTER_2"/>
    <property type="match status" value="1"/>
</dbReference>
<keyword evidence="6 10" id="KW-0067">ATP-binding</keyword>
<organism evidence="10 11">
    <name type="scientific">Bacillus cereus</name>
    <dbReference type="NCBI Taxonomy" id="1396"/>
    <lineage>
        <taxon>Bacteria</taxon>
        <taxon>Bacillati</taxon>
        <taxon>Bacillota</taxon>
        <taxon>Bacilli</taxon>
        <taxon>Bacillales</taxon>
        <taxon>Bacillaceae</taxon>
        <taxon>Bacillus</taxon>
        <taxon>Bacillus cereus group</taxon>
    </lineage>
</organism>
<dbReference type="InterPro" id="IPR027417">
    <property type="entry name" value="P-loop_NTPase"/>
</dbReference>
<dbReference type="GO" id="GO:0005886">
    <property type="term" value="C:plasma membrane"/>
    <property type="evidence" value="ECO:0007669"/>
    <property type="project" value="UniProtKB-SubCell"/>
</dbReference>
<name>A0A9X9AEU5_BACCE</name>
<keyword evidence="8" id="KW-0472">Membrane</keyword>
<dbReference type="FunFam" id="3.40.50.300:FF:000221">
    <property type="entry name" value="Multidrug ABC transporter ATP-binding protein"/>
    <property type="match status" value="1"/>
</dbReference>
<dbReference type="Proteomes" id="UP000308444">
    <property type="component" value="Unassembled WGS sequence"/>
</dbReference>
<reference evidence="10 11" key="1">
    <citation type="journal article" date="2019" name="Environ. Microbiol.">
        <title>An active ?-lactamase is a part of an orchestrated cell wall stress resistance network of Bacillus subtilis and related rhizosphere species.</title>
        <authorList>
            <person name="Bucher T."/>
            <person name="Keren-Paz A."/>
            <person name="Hausser J."/>
            <person name="Olender T."/>
            <person name="Cytryn E."/>
            <person name="Kolodkin-Gal I."/>
        </authorList>
    </citation>
    <scope>NUCLEOTIDE SEQUENCE [LARGE SCALE GENOMIC DNA]</scope>
    <source>
        <strain evidence="10 11">I32</strain>
    </source>
</reference>
<protein>
    <submittedName>
        <fullName evidence="10">ABC transporter ATP-binding protein</fullName>
    </submittedName>
</protein>
<comment type="caution">
    <text evidence="10">The sequence shown here is derived from an EMBL/GenBank/DDBJ whole genome shotgun (WGS) entry which is preliminary data.</text>
</comment>
<dbReference type="EMBL" id="SZOH01000057">
    <property type="protein sequence ID" value="TKJ08364.1"/>
    <property type="molecule type" value="Genomic_DNA"/>
</dbReference>
<evidence type="ECO:0000256" key="2">
    <source>
        <dbReference type="ARBA" id="ARBA00022448"/>
    </source>
</evidence>
<keyword evidence="3" id="KW-1003">Cell membrane</keyword>
<dbReference type="AlphaFoldDB" id="A0A9X9AEU5"/>
<dbReference type="Pfam" id="PF00005">
    <property type="entry name" value="ABC_tran"/>
    <property type="match status" value="1"/>
</dbReference>
<dbReference type="GO" id="GO:0015421">
    <property type="term" value="F:ABC-type oligopeptide transporter activity"/>
    <property type="evidence" value="ECO:0007669"/>
    <property type="project" value="TreeGrafter"/>
</dbReference>
<feature type="non-terminal residue" evidence="10">
    <location>
        <position position="1"/>
    </location>
</feature>
<evidence type="ECO:0000256" key="8">
    <source>
        <dbReference type="ARBA" id="ARBA00023136"/>
    </source>
</evidence>
<evidence type="ECO:0000313" key="11">
    <source>
        <dbReference type="Proteomes" id="UP000308444"/>
    </source>
</evidence>
<evidence type="ECO:0000259" key="9">
    <source>
        <dbReference type="PROSITE" id="PS50893"/>
    </source>
</evidence>
<evidence type="ECO:0000256" key="6">
    <source>
        <dbReference type="ARBA" id="ARBA00022840"/>
    </source>
</evidence>
<dbReference type="GO" id="GO:0005524">
    <property type="term" value="F:ATP binding"/>
    <property type="evidence" value="ECO:0007669"/>
    <property type="project" value="UniProtKB-KW"/>
</dbReference>
<dbReference type="GO" id="GO:0016887">
    <property type="term" value="F:ATP hydrolysis activity"/>
    <property type="evidence" value="ECO:0007669"/>
    <property type="project" value="InterPro"/>
</dbReference>
<dbReference type="InterPro" id="IPR017871">
    <property type="entry name" value="ABC_transporter-like_CS"/>
</dbReference>
<dbReference type="PROSITE" id="PS00211">
    <property type="entry name" value="ABC_TRANSPORTER_1"/>
    <property type="match status" value="1"/>
</dbReference>
<keyword evidence="2" id="KW-0813">Transport</keyword>
<evidence type="ECO:0000256" key="1">
    <source>
        <dbReference type="ARBA" id="ARBA00004651"/>
    </source>
</evidence>
<dbReference type="InterPro" id="IPR003439">
    <property type="entry name" value="ABC_transporter-like_ATP-bd"/>
</dbReference>
<dbReference type="PANTHER" id="PTHR43394:SF1">
    <property type="entry name" value="ATP-BINDING CASSETTE SUB-FAMILY B MEMBER 10, MITOCHONDRIAL"/>
    <property type="match status" value="1"/>
</dbReference>
<accession>A0A9X9AEU5</accession>
<evidence type="ECO:0000313" key="10">
    <source>
        <dbReference type="EMBL" id="TKJ08364.1"/>
    </source>
</evidence>
<evidence type="ECO:0000256" key="3">
    <source>
        <dbReference type="ARBA" id="ARBA00022475"/>
    </source>
</evidence>
<sequence length="270" mass="29899">AYEPDVKNPKHPKLVQEPDYIQFDDVSFSYPSSTEENLKKVSFTLKQGETLGVVGKTGSGKTTLVRQLLRQYPLGDGDIAVSDVTLDKMTNENVLGWIGYVPQEHILFSKTARENILFGNREATEEELEKAIEIAAFKKDLEFLPEGLETLVGEKGVSLSGGQKQRISIARAVIQNPEILILDDSLSAVDARTEAAIIENIRTERSGKTTIITTHRLSAVQHADWILVMDEGAVIEEGTHDQLIQKGGWYAEQFERQQGESESADSGVKI</sequence>